<dbReference type="EMBL" id="LQWZ01000001">
    <property type="protein sequence ID" value="OAH59638.1"/>
    <property type="molecule type" value="Genomic_DNA"/>
</dbReference>
<comment type="caution">
    <text evidence="1">The sequence shown here is derived from an EMBL/GenBank/DDBJ whole genome shotgun (WGS) entry which is preliminary data.</text>
</comment>
<dbReference type="RefSeq" id="WP_063974264.1">
    <property type="nucleotide sequence ID" value="NZ_LQWZ01000001.1"/>
</dbReference>
<dbReference type="OrthoDB" id="6796607at2"/>
<evidence type="ECO:0000313" key="1">
    <source>
        <dbReference type="EMBL" id="OAH59638.1"/>
    </source>
</evidence>
<evidence type="ECO:0000313" key="2">
    <source>
        <dbReference type="Proteomes" id="UP000077271"/>
    </source>
</evidence>
<dbReference type="Proteomes" id="UP000077271">
    <property type="component" value="Unassembled WGS sequence"/>
</dbReference>
<name>A0A177L1Y1_9BACI</name>
<proteinExistence type="predicted"/>
<dbReference type="AlphaFoldDB" id="A0A177L1Y1"/>
<reference evidence="1 2" key="1">
    <citation type="submission" date="2016-01" db="EMBL/GenBank/DDBJ databases">
        <title>Investigation of taxonomic status of Bacillus aminovorans.</title>
        <authorList>
            <person name="Verma A."/>
            <person name="Pal Y."/>
            <person name="Krishnamurthi S."/>
        </authorList>
    </citation>
    <scope>NUCLEOTIDE SEQUENCE [LARGE SCALE GENOMIC DNA]</scope>
    <source>
        <strain evidence="1 2">DSM 4337</strain>
    </source>
</reference>
<organism evidence="1 2">
    <name type="scientific">Domibacillus aminovorans</name>
    <dbReference type="NCBI Taxonomy" id="29332"/>
    <lineage>
        <taxon>Bacteria</taxon>
        <taxon>Bacillati</taxon>
        <taxon>Bacillota</taxon>
        <taxon>Bacilli</taxon>
        <taxon>Bacillales</taxon>
        <taxon>Bacillaceae</taxon>
        <taxon>Domibacillus</taxon>
    </lineage>
</organism>
<accession>A0A177L1Y1</accession>
<sequence length="128" mass="14740">MPEDGEFPRAIADRGDALLLLYPHNEGRIYDRAANVLSYSPYYFQVEETRLCIKIVEEQKEKQRKARKNGAAYLLSLPQLQDLSFRKPHKPGKGKTMTVLVKDNYIQTDDNGIVDMSKTIKLLKRLDV</sequence>
<protein>
    <submittedName>
        <fullName evidence="1">Uncharacterized protein</fullName>
    </submittedName>
</protein>
<gene>
    <name evidence="1" type="ORF">AWH48_00595</name>
</gene>